<proteinExistence type="predicted"/>
<protein>
    <submittedName>
        <fullName evidence="3">Uncharacterized protein</fullName>
    </submittedName>
</protein>
<evidence type="ECO:0000256" key="1">
    <source>
        <dbReference type="ARBA" id="ARBA00022676"/>
    </source>
</evidence>
<reference evidence="3 4" key="1">
    <citation type="submission" date="2015-11" db="EMBL/GenBank/DDBJ databases">
        <authorList>
            <person name="Zhang Y."/>
            <person name="Guo Z."/>
        </authorList>
    </citation>
    <scope>NUCLEOTIDE SEQUENCE [LARGE SCALE GENOMIC DNA]</scope>
    <source>
        <strain evidence="3 4">KCTC 32221</strain>
    </source>
</reference>
<dbReference type="STRING" id="1249552.PS2015_1418"/>
<evidence type="ECO:0000313" key="3">
    <source>
        <dbReference type="EMBL" id="ALO46075.1"/>
    </source>
</evidence>
<keyword evidence="4" id="KW-1185">Reference proteome</keyword>
<dbReference type="GO" id="GO:0008713">
    <property type="term" value="F:ADP-heptose-lipopolysaccharide heptosyltransferase activity"/>
    <property type="evidence" value="ECO:0007669"/>
    <property type="project" value="TreeGrafter"/>
</dbReference>
<evidence type="ECO:0000313" key="4">
    <source>
        <dbReference type="Proteomes" id="UP000065641"/>
    </source>
</evidence>
<dbReference type="Proteomes" id="UP000065641">
    <property type="component" value="Chromosome"/>
</dbReference>
<keyword evidence="1" id="KW-0328">Glycosyltransferase</keyword>
<gene>
    <name evidence="3" type="ORF">PS2015_1418</name>
</gene>
<dbReference type="GO" id="GO:0009244">
    <property type="term" value="P:lipopolysaccharide core region biosynthetic process"/>
    <property type="evidence" value="ECO:0007669"/>
    <property type="project" value="TreeGrafter"/>
</dbReference>
<dbReference type="PANTHER" id="PTHR30160">
    <property type="entry name" value="TETRAACYLDISACCHARIDE 4'-KINASE-RELATED"/>
    <property type="match status" value="1"/>
</dbReference>
<dbReference type="InterPro" id="IPR002201">
    <property type="entry name" value="Glyco_trans_9"/>
</dbReference>
<dbReference type="Gene3D" id="3.40.50.2000">
    <property type="entry name" value="Glycogen Phosphorylase B"/>
    <property type="match status" value="2"/>
</dbReference>
<name>A0A0S2KCP1_9GAMM</name>
<dbReference type="GO" id="GO:0005829">
    <property type="term" value="C:cytosol"/>
    <property type="evidence" value="ECO:0007669"/>
    <property type="project" value="TreeGrafter"/>
</dbReference>
<evidence type="ECO:0000256" key="2">
    <source>
        <dbReference type="ARBA" id="ARBA00022679"/>
    </source>
</evidence>
<dbReference type="SUPFAM" id="SSF53756">
    <property type="entry name" value="UDP-Glycosyltransferase/glycogen phosphorylase"/>
    <property type="match status" value="1"/>
</dbReference>
<dbReference type="InterPro" id="IPR051199">
    <property type="entry name" value="LPS_LOS_Heptosyltrfase"/>
</dbReference>
<sequence>MTHSVSYFDSATSSRIALINPTKYLGNLLLAGQFIQTLSEWCENNNAQLLLVVDQQFQSLLAMVPLSGNTQLIFYPRAALQNGSILSRVQKWFACVWSIRNFQADLAFHLEEDSVSVRLTRLSGAKRKVNSAASRSGSGFDVRLQVERAQRPAGERSIWYVFREIFEKLQLPVPSDHAYISFGVKPRADLSKLPSVLSAPLADPRPKVVVHAGAGKLYKKWPVSHYSDLCRDLLDGGFIVFLIGHGADDEETNSSIISNLPDSADCYNLSGQFDLSRLAGLIVQCQLMVGNDSGPSHLGSALGVPGVVIFGPTEIEIWRPLGKKTRVLSNKTVCRPDCSRHHCAIGYGCLRGISPRKVYTELVDLYGNR</sequence>
<dbReference type="AlphaFoldDB" id="A0A0S2KCP1"/>
<keyword evidence="2" id="KW-0808">Transferase</keyword>
<accession>A0A0S2KCP1</accession>
<dbReference type="OrthoDB" id="9781892at2"/>
<dbReference type="CDD" id="cd03789">
    <property type="entry name" value="GT9_LPS_heptosyltransferase"/>
    <property type="match status" value="1"/>
</dbReference>
<dbReference type="Pfam" id="PF01075">
    <property type="entry name" value="Glyco_transf_9"/>
    <property type="match status" value="1"/>
</dbReference>
<dbReference type="KEGG" id="pspi:PS2015_1418"/>
<organism evidence="3 4">
    <name type="scientific">Pseudohongiella spirulinae</name>
    <dbReference type="NCBI Taxonomy" id="1249552"/>
    <lineage>
        <taxon>Bacteria</taxon>
        <taxon>Pseudomonadati</taxon>
        <taxon>Pseudomonadota</taxon>
        <taxon>Gammaproteobacteria</taxon>
        <taxon>Pseudomonadales</taxon>
        <taxon>Pseudohongiellaceae</taxon>
        <taxon>Pseudohongiella</taxon>
    </lineage>
</organism>
<dbReference type="RefSeq" id="WP_058021554.1">
    <property type="nucleotide sequence ID" value="NZ_CP013189.1"/>
</dbReference>
<dbReference type="EMBL" id="CP013189">
    <property type="protein sequence ID" value="ALO46075.1"/>
    <property type="molecule type" value="Genomic_DNA"/>
</dbReference>